<dbReference type="EMBL" id="DF933840">
    <property type="protein sequence ID" value="GAM42565.1"/>
    <property type="molecule type" value="Genomic_DNA"/>
</dbReference>
<keyword evidence="2" id="KW-0378">Hydrolase</keyword>
<proteinExistence type="inferred from homology"/>
<feature type="domain" description="Carboxylesterase type B" evidence="3">
    <location>
        <begin position="15"/>
        <end position="323"/>
    </location>
</feature>
<dbReference type="Gene3D" id="3.40.50.1820">
    <property type="entry name" value="alpha/beta hydrolase"/>
    <property type="match status" value="1"/>
</dbReference>
<dbReference type="Proteomes" id="UP000053095">
    <property type="component" value="Unassembled WGS sequence"/>
</dbReference>
<dbReference type="PANTHER" id="PTHR43142:SF1">
    <property type="entry name" value="CARBOXYLIC ESTER HYDROLASE"/>
    <property type="match status" value="1"/>
</dbReference>
<dbReference type="Pfam" id="PF00135">
    <property type="entry name" value="COesterase"/>
    <property type="match status" value="1"/>
</dbReference>
<dbReference type="InterPro" id="IPR029058">
    <property type="entry name" value="AB_hydrolase_fold"/>
</dbReference>
<evidence type="ECO:0000313" key="5">
    <source>
        <dbReference type="Proteomes" id="UP000053095"/>
    </source>
</evidence>
<name>A0A478ED82_TALPI</name>
<comment type="similarity">
    <text evidence="1">Belongs to the type-B carboxylesterase/lipase family.</text>
</comment>
<evidence type="ECO:0000256" key="1">
    <source>
        <dbReference type="ARBA" id="ARBA00005964"/>
    </source>
</evidence>
<dbReference type="AlphaFoldDB" id="A0A478ED82"/>
<gene>
    <name evidence="4" type="ORF">TCE0_044r16652</name>
</gene>
<sequence>MASFETIQHSHPLLGTLHGRELSNGVVQFRGIPFARIPERFRQSTLADELSLEEKDCTEYSFVCPQQAEEHGAFGGKLPDDVDYRHDELRCLTLTVSAPKRTLLVSSENGNIPVMVYVHGGGFARGANVGGVNDSARIVALARDEGTPVIVVNIQYGPQTSLEFFDSDFNLDLIDDAEKHAEPPCNFGLFDQRMGFRWVKKYISGFGGNAAQITAFGESAGSSSLTYHMCSDEPLFNRAILQSGFPSTISSGQSLSEKDAQYIKLLEFCGIDPNDPARLSKLRHDVAAEKLIDAITALNPFAFTPLDHKTFFPEMPNLANEGKILAKCDWVDSVIIGDAFYEGFIFTHALKLVPCQLFVAYMHEHFGDDTAIQVLEAYGIQPKMDENLFWNRLTYLVGDAMFSSMFNPSARSRTILLIASIF</sequence>
<evidence type="ECO:0000313" key="4">
    <source>
        <dbReference type="EMBL" id="GAM42565.1"/>
    </source>
</evidence>
<protein>
    <recommendedName>
        <fullName evidence="3">Carboxylesterase type B domain-containing protein</fullName>
    </recommendedName>
</protein>
<evidence type="ECO:0000259" key="3">
    <source>
        <dbReference type="Pfam" id="PF00135"/>
    </source>
</evidence>
<keyword evidence="5" id="KW-1185">Reference proteome</keyword>
<dbReference type="SUPFAM" id="SSF53474">
    <property type="entry name" value="alpha/beta-Hydrolases"/>
    <property type="match status" value="1"/>
</dbReference>
<dbReference type="GO" id="GO:0016787">
    <property type="term" value="F:hydrolase activity"/>
    <property type="evidence" value="ECO:0007669"/>
    <property type="project" value="UniProtKB-KW"/>
</dbReference>
<evidence type="ECO:0000256" key="2">
    <source>
        <dbReference type="ARBA" id="ARBA00022801"/>
    </source>
</evidence>
<organism evidence="4 5">
    <name type="scientific">Talaromyces pinophilus</name>
    <name type="common">Penicillium pinophilum</name>
    <dbReference type="NCBI Taxonomy" id="128442"/>
    <lineage>
        <taxon>Eukaryota</taxon>
        <taxon>Fungi</taxon>
        <taxon>Dikarya</taxon>
        <taxon>Ascomycota</taxon>
        <taxon>Pezizomycotina</taxon>
        <taxon>Eurotiomycetes</taxon>
        <taxon>Eurotiomycetidae</taxon>
        <taxon>Eurotiales</taxon>
        <taxon>Trichocomaceae</taxon>
        <taxon>Talaromyces</taxon>
        <taxon>Talaromyces sect. Talaromyces</taxon>
    </lineage>
</organism>
<dbReference type="InterPro" id="IPR002018">
    <property type="entry name" value="CarbesteraseB"/>
</dbReference>
<accession>A0A478ED82</accession>
<reference evidence="5" key="1">
    <citation type="journal article" date="2015" name="Genome Announc.">
        <title>Draft genome sequence of Talaromyces cellulolyticus strain Y-94, a source of lignocellulosic biomass-degrading enzymes.</title>
        <authorList>
            <person name="Fujii T."/>
            <person name="Koike H."/>
            <person name="Sawayama S."/>
            <person name="Yano S."/>
            <person name="Inoue H."/>
        </authorList>
    </citation>
    <scope>NUCLEOTIDE SEQUENCE [LARGE SCALE GENOMIC DNA]</scope>
    <source>
        <strain evidence="5">Y-94</strain>
    </source>
</reference>
<dbReference type="PANTHER" id="PTHR43142">
    <property type="entry name" value="CARBOXYLIC ESTER HYDROLASE"/>
    <property type="match status" value="1"/>
</dbReference>